<feature type="domain" description="BACON" evidence="15">
    <location>
        <begin position="335"/>
        <end position="388"/>
    </location>
</feature>
<dbReference type="SUPFAM" id="SSF52058">
    <property type="entry name" value="L domain-like"/>
    <property type="match status" value="1"/>
</dbReference>
<dbReference type="InterPro" id="IPR001611">
    <property type="entry name" value="Leu-rich_rpt"/>
</dbReference>
<evidence type="ECO:0000256" key="13">
    <source>
        <dbReference type="ARBA" id="ARBA00048679"/>
    </source>
</evidence>
<dbReference type="InterPro" id="IPR024361">
    <property type="entry name" value="BACON"/>
</dbReference>
<evidence type="ECO:0000256" key="2">
    <source>
        <dbReference type="ARBA" id="ARBA00012513"/>
    </source>
</evidence>
<gene>
    <name evidence="17" type="ORF">B5G41_03470</name>
</gene>
<dbReference type="InterPro" id="IPR032675">
    <property type="entry name" value="LRR_dom_sf"/>
</dbReference>
<dbReference type="InterPro" id="IPR019026">
    <property type="entry name" value="Peptidase_M64_IgA"/>
</dbReference>
<evidence type="ECO:0000256" key="7">
    <source>
        <dbReference type="ARBA" id="ARBA00022737"/>
    </source>
</evidence>
<dbReference type="GO" id="GO:0004674">
    <property type="term" value="F:protein serine/threonine kinase activity"/>
    <property type="evidence" value="ECO:0007669"/>
    <property type="project" value="UniProtKB-KW"/>
</dbReference>
<evidence type="ECO:0000256" key="1">
    <source>
        <dbReference type="ARBA" id="ARBA00004167"/>
    </source>
</evidence>
<dbReference type="EC" id="2.7.11.1" evidence="2"/>
<dbReference type="eggNOG" id="COG5492">
    <property type="taxonomic scope" value="Bacteria"/>
</dbReference>
<dbReference type="PROSITE" id="PS51450">
    <property type="entry name" value="LRR"/>
    <property type="match status" value="1"/>
</dbReference>
<comment type="subcellular location">
    <subcellularLocation>
        <location evidence="1">Membrane</location>
        <topology evidence="1">Single-pass membrane protein</topology>
    </subcellularLocation>
</comment>
<feature type="signal peptide" evidence="14">
    <location>
        <begin position="1"/>
        <end position="16"/>
    </location>
</feature>
<dbReference type="Proteomes" id="UP000195772">
    <property type="component" value="Unassembled WGS sequence"/>
</dbReference>
<dbReference type="InterPro" id="IPR003591">
    <property type="entry name" value="Leu-rich_rpt_typical-subtyp"/>
</dbReference>
<sequence length="1193" mass="131102">MKRFLLLLAAAGLAWACGKDGAENPAPKPAENIEIPASVTPPVFDEQGGNMSLTFTAHEAWRASVDATRASNWCSVAPESGAAGAVTLTVTTLPNDTPDERNATIFLKAGTTTKTLSVTQKQQDALTVTSSKFEVGAGTGEIVVELKANIDFDYKIGEECAEWVSYVGTRALKTSRLVFRVAANEELSVREGSILLRSSLGDEQVKIYQQGADPALVLTQKSYTVPAAGETIKVELNSNVDYTVQMPEAEWITEPAARAMSTHTHYFVVAANDEYDGRTAEIVFTDKANNLSETVTVTQVQKNAVVLAESRYEFGTDGGKLDFDVLTNVDLTVAVSDDAKSWITQVTTRGLEQKTLHFDIAACSQETERTGTIHISGGGVTQTVTVAQGSLKEVLEKERAALVALYNATGGDNWANKANWCSDRPVSEWYGVTVDEQGRVLTLVLENNNLTGSIPAEFCELSNIQEINLLGNHLSGVIPAGFGNLSKLRVLWLEDNSFSDFSAIFGLQSLQSLYISPSGGNIPAEIGNLSSLTDLQLYGNDVAGVIPKEIGNLVNLKYLVIACSGLSGSIPEELFNCTNLEYLRIYSNYGLSGSISPKLGQLTQLKRLELNNNNLTGPIPEEICNCSRLVNIFLQENKLTGSIPEGLGNLPELRHFIAFNNNLSGNIPASILNHRLWDVEWALITENNNFNMDGITIDAVNFSVTDIDGNTIDSKEEYAKNKYTILFQFSPYFGDFTDMKSFIEDIYDKYKGKGVDVIGYSSGHPGASADLASMKKYVADNKIPWRNILWTETNSIIGQENEQYHQDSGFGPYYPYHSYPAYTVVDSGGKIVFHDFSLSGLTGLSAFLADHTGGSGVYESSDYSKDGEVTALQTATRGNGINIVLLGDAFSDRLVADGTYDGTMRKAMEHFFSEEPYKSFRDLFNVYAVNVVSKNEVYGSGAQTALDGFFGDGTHVGGNDDKCRQYAMKVPGITYDNIDDALIIVMMNRTYYAGTCYMYYPSSGDYGQGLSIAYFPLGTDDGMFGQLLHHEAGGHGFPKLADEYAYEEYGQIPWNEVQSAKQLEPYGWWRNIDFTGDVSQVKWSRFIADPRYAAEVLGAYEGADTYWSGVWRPTYNSIMRYNTGGFNAPSREAIYYRINKLAYGDAWAYDYETFVAWDAVNRTGNAPIMLRTPMRKPRNFVPLHPPVVVKRSR</sequence>
<protein>
    <recommendedName>
        <fullName evidence="2">non-specific serine/threonine protein kinase</fullName>
        <ecNumber evidence="2">2.7.11.1</ecNumber>
    </recommendedName>
</protein>
<dbReference type="InterPro" id="IPR055414">
    <property type="entry name" value="LRR_R13L4/SHOC2-like"/>
</dbReference>
<evidence type="ECO:0000256" key="3">
    <source>
        <dbReference type="ARBA" id="ARBA00022527"/>
    </source>
</evidence>
<dbReference type="eggNOG" id="COG4886">
    <property type="taxonomic scope" value="Bacteria"/>
</dbReference>
<evidence type="ECO:0000256" key="11">
    <source>
        <dbReference type="ARBA" id="ARBA00023180"/>
    </source>
</evidence>
<dbReference type="InterPro" id="IPR013783">
    <property type="entry name" value="Ig-like_fold"/>
</dbReference>
<dbReference type="GO" id="GO:0005524">
    <property type="term" value="F:ATP binding"/>
    <property type="evidence" value="ECO:0007669"/>
    <property type="project" value="UniProtKB-KW"/>
</dbReference>
<evidence type="ECO:0000313" key="17">
    <source>
        <dbReference type="EMBL" id="OUN04384.1"/>
    </source>
</evidence>
<evidence type="ECO:0000313" key="18">
    <source>
        <dbReference type="Proteomes" id="UP000195772"/>
    </source>
</evidence>
<evidence type="ECO:0000256" key="12">
    <source>
        <dbReference type="ARBA" id="ARBA00047899"/>
    </source>
</evidence>
<dbReference type="InterPro" id="IPR051716">
    <property type="entry name" value="Plant_RL_S/T_kinase"/>
</dbReference>
<evidence type="ECO:0000256" key="5">
    <source>
        <dbReference type="ARBA" id="ARBA00022679"/>
    </source>
</evidence>
<proteinExistence type="predicted"/>
<feature type="domain" description="BACON" evidence="15">
    <location>
        <begin position="66"/>
        <end position="121"/>
    </location>
</feature>
<evidence type="ECO:0000256" key="8">
    <source>
        <dbReference type="ARBA" id="ARBA00022741"/>
    </source>
</evidence>
<evidence type="ECO:0000256" key="10">
    <source>
        <dbReference type="ARBA" id="ARBA00022840"/>
    </source>
</evidence>
<evidence type="ECO:0000259" key="16">
    <source>
        <dbReference type="Pfam" id="PF23598"/>
    </source>
</evidence>
<keyword evidence="6 14" id="KW-0732">Signal</keyword>
<comment type="catalytic activity">
    <reaction evidence="12">
        <text>L-threonyl-[protein] + ATP = O-phospho-L-threonyl-[protein] + ADP + H(+)</text>
        <dbReference type="Rhea" id="RHEA:46608"/>
        <dbReference type="Rhea" id="RHEA-COMP:11060"/>
        <dbReference type="Rhea" id="RHEA-COMP:11605"/>
        <dbReference type="ChEBI" id="CHEBI:15378"/>
        <dbReference type="ChEBI" id="CHEBI:30013"/>
        <dbReference type="ChEBI" id="CHEBI:30616"/>
        <dbReference type="ChEBI" id="CHEBI:61977"/>
        <dbReference type="ChEBI" id="CHEBI:456216"/>
        <dbReference type="EC" id="2.7.11.1"/>
    </reaction>
</comment>
<name>A0A1Y3QXJ6_9BACT</name>
<feature type="domain" description="Disease resistance R13L4/SHOC-2-like LRR" evidence="16">
    <location>
        <begin position="488"/>
        <end position="671"/>
    </location>
</feature>
<organism evidence="17 18">
    <name type="scientific">Alistipes onderdonkii</name>
    <dbReference type="NCBI Taxonomy" id="328813"/>
    <lineage>
        <taxon>Bacteria</taxon>
        <taxon>Pseudomonadati</taxon>
        <taxon>Bacteroidota</taxon>
        <taxon>Bacteroidia</taxon>
        <taxon>Bacteroidales</taxon>
        <taxon>Rikenellaceae</taxon>
        <taxon>Alistipes</taxon>
    </lineage>
</organism>
<keyword evidence="9" id="KW-0418">Kinase</keyword>
<dbReference type="Pfam" id="PF23598">
    <property type="entry name" value="LRR_14"/>
    <property type="match status" value="1"/>
</dbReference>
<dbReference type="GO" id="GO:0016020">
    <property type="term" value="C:membrane"/>
    <property type="evidence" value="ECO:0007669"/>
    <property type="project" value="UniProtKB-SubCell"/>
</dbReference>
<dbReference type="Gene3D" id="3.80.10.10">
    <property type="entry name" value="Ribonuclease Inhibitor"/>
    <property type="match status" value="2"/>
</dbReference>
<dbReference type="SUPFAM" id="SSF52833">
    <property type="entry name" value="Thioredoxin-like"/>
    <property type="match status" value="1"/>
</dbReference>
<dbReference type="GO" id="GO:0008237">
    <property type="term" value="F:metallopeptidase activity"/>
    <property type="evidence" value="ECO:0007669"/>
    <property type="project" value="InterPro"/>
</dbReference>
<comment type="caution">
    <text evidence="17">The sequence shown here is derived from an EMBL/GenBank/DDBJ whole genome shotgun (WGS) entry which is preliminary data.</text>
</comment>
<dbReference type="PANTHER" id="PTHR48053:SF113">
    <property type="entry name" value="PROTEIN KINASE DOMAIN-CONTAINING PROTEIN"/>
    <property type="match status" value="1"/>
</dbReference>
<dbReference type="InterPro" id="IPR036249">
    <property type="entry name" value="Thioredoxin-like_sf"/>
</dbReference>
<dbReference type="PANTHER" id="PTHR48053">
    <property type="entry name" value="LEUCINE RICH REPEAT FAMILY PROTEIN, EXPRESSED"/>
    <property type="match status" value="1"/>
</dbReference>
<dbReference type="FunFam" id="3.80.10.10:FF:000041">
    <property type="entry name" value="LRR receptor-like serine/threonine-protein kinase ERECTA"/>
    <property type="match status" value="2"/>
</dbReference>
<evidence type="ECO:0000256" key="9">
    <source>
        <dbReference type="ARBA" id="ARBA00022777"/>
    </source>
</evidence>
<dbReference type="EMBL" id="NFHB01000002">
    <property type="protein sequence ID" value="OUN04384.1"/>
    <property type="molecule type" value="Genomic_DNA"/>
</dbReference>
<keyword evidence="3" id="KW-0723">Serine/threonine-protein kinase</keyword>
<dbReference type="OrthoDB" id="8440781at2"/>
<keyword evidence="11" id="KW-0325">Glycoprotein</keyword>
<evidence type="ECO:0000259" key="15">
    <source>
        <dbReference type="Pfam" id="PF13004"/>
    </source>
</evidence>
<dbReference type="CDD" id="cd14948">
    <property type="entry name" value="BACON"/>
    <property type="match status" value="4"/>
</dbReference>
<keyword evidence="4" id="KW-0433">Leucine-rich repeat</keyword>
<dbReference type="InterPro" id="IPR024079">
    <property type="entry name" value="MetalloPept_cat_dom_sf"/>
</dbReference>
<dbReference type="Pfam" id="PF00560">
    <property type="entry name" value="LRR_1"/>
    <property type="match status" value="2"/>
</dbReference>
<dbReference type="AlphaFoldDB" id="A0A1Y3QXJ6"/>
<keyword evidence="7" id="KW-0677">Repeat</keyword>
<evidence type="ECO:0000256" key="14">
    <source>
        <dbReference type="SAM" id="SignalP"/>
    </source>
</evidence>
<keyword evidence="5" id="KW-0808">Transferase</keyword>
<dbReference type="Pfam" id="PF13004">
    <property type="entry name" value="BACON"/>
    <property type="match status" value="3"/>
</dbReference>
<dbReference type="Gene3D" id="3.40.30.10">
    <property type="entry name" value="Glutaredoxin"/>
    <property type="match status" value="1"/>
</dbReference>
<comment type="catalytic activity">
    <reaction evidence="13">
        <text>L-seryl-[protein] + ATP = O-phospho-L-seryl-[protein] + ADP + H(+)</text>
        <dbReference type="Rhea" id="RHEA:17989"/>
        <dbReference type="Rhea" id="RHEA-COMP:9863"/>
        <dbReference type="Rhea" id="RHEA-COMP:11604"/>
        <dbReference type="ChEBI" id="CHEBI:15378"/>
        <dbReference type="ChEBI" id="CHEBI:29999"/>
        <dbReference type="ChEBI" id="CHEBI:30616"/>
        <dbReference type="ChEBI" id="CHEBI:83421"/>
        <dbReference type="ChEBI" id="CHEBI:456216"/>
        <dbReference type="EC" id="2.7.11.1"/>
    </reaction>
</comment>
<evidence type="ECO:0000256" key="4">
    <source>
        <dbReference type="ARBA" id="ARBA00022614"/>
    </source>
</evidence>
<dbReference type="Gene3D" id="3.40.390.10">
    <property type="entry name" value="Collagenase (Catalytic Domain)"/>
    <property type="match status" value="1"/>
</dbReference>
<keyword evidence="10" id="KW-0067">ATP-binding</keyword>
<dbReference type="RefSeq" id="WP_087401284.1">
    <property type="nucleotide sequence ID" value="NZ_NFHB01000002.1"/>
</dbReference>
<accession>A0A1Y3QXJ6</accession>
<keyword evidence="8" id="KW-0547">Nucleotide-binding</keyword>
<dbReference type="SMART" id="SM00369">
    <property type="entry name" value="LRR_TYP"/>
    <property type="match status" value="4"/>
</dbReference>
<feature type="chain" id="PRO_5013073662" description="non-specific serine/threonine protein kinase" evidence="14">
    <location>
        <begin position="17"/>
        <end position="1193"/>
    </location>
</feature>
<reference evidence="18" key="1">
    <citation type="submission" date="2017-04" db="EMBL/GenBank/DDBJ databases">
        <title>Function of individual gut microbiota members based on whole genome sequencing of pure cultures obtained from chicken caecum.</title>
        <authorList>
            <person name="Medvecky M."/>
            <person name="Cejkova D."/>
            <person name="Polansky O."/>
            <person name="Karasova D."/>
            <person name="Kubasova T."/>
            <person name="Cizek A."/>
            <person name="Rychlik I."/>
        </authorList>
    </citation>
    <scope>NUCLEOTIDE SEQUENCE [LARGE SCALE GENOMIC DNA]</scope>
    <source>
        <strain evidence="18">An90</strain>
    </source>
</reference>
<dbReference type="Gene3D" id="2.60.40.10">
    <property type="entry name" value="Immunoglobulins"/>
    <property type="match status" value="4"/>
</dbReference>
<evidence type="ECO:0000256" key="6">
    <source>
        <dbReference type="ARBA" id="ARBA00022729"/>
    </source>
</evidence>
<dbReference type="Pfam" id="PF09471">
    <property type="entry name" value="Peptidase_M64"/>
    <property type="match status" value="1"/>
</dbReference>
<feature type="domain" description="BACON" evidence="15">
    <location>
        <begin position="243"/>
        <end position="299"/>
    </location>
</feature>